<dbReference type="STRING" id="570521.SAMN04488508_11036"/>
<dbReference type="PANTHER" id="PTHR12526:SF629">
    <property type="entry name" value="TEICHURONIC ACID BIOSYNTHESIS GLYCOSYLTRANSFERASE TUAH-RELATED"/>
    <property type="match status" value="1"/>
</dbReference>
<gene>
    <name evidence="5" type="ORF">SAMN04488508_11036</name>
</gene>
<proteinExistence type="predicted"/>
<feature type="domain" description="Glycosyltransferase subfamily 4-like N-terminal" evidence="4">
    <location>
        <begin position="12"/>
        <end position="167"/>
    </location>
</feature>
<sequence length="367" mass="41830">MKVLHISGARSWGGNEQQLIYLIQELKKYNVVQSLFCYESTPLFEIVQNLDIQVIAIPYIKPHKKGYRESLKKTVVAHSFDLLHLHTSDSVTGYVLTDLLKGLKTKTVFSKKGVSRKVSFLSKQKYNYRNIDKILCVSKVVYEHFREVLYVKNHSKLCVVYDGVQVEDGSIEVESNIREELNLPEEIKVIGNIANHTKAKDLKTLIKTLDVLVNKKHQKDIHLVQMGEFSKRTQELKDMVLALGLEKYITFVGFRKKASSFLPQFDIYLMTSEREGGPTTVLEAFYKKVAVVSTRVGVVGEAITDGENGFVTSIGDYASLADKIEVLIKDHELKSTFAERSFQNFLNLYTTEKLGAETFKVYREVLN</sequence>
<dbReference type="Gene3D" id="3.40.50.2000">
    <property type="entry name" value="Glycogen Phosphorylase B"/>
    <property type="match status" value="2"/>
</dbReference>
<dbReference type="CDD" id="cd03811">
    <property type="entry name" value="GT4_GT28_WabH-like"/>
    <property type="match status" value="1"/>
</dbReference>
<evidence type="ECO:0000259" key="3">
    <source>
        <dbReference type="Pfam" id="PF00534"/>
    </source>
</evidence>
<dbReference type="InterPro" id="IPR028098">
    <property type="entry name" value="Glyco_trans_4-like_N"/>
</dbReference>
<evidence type="ECO:0000256" key="2">
    <source>
        <dbReference type="ARBA" id="ARBA00022679"/>
    </source>
</evidence>
<evidence type="ECO:0000259" key="4">
    <source>
        <dbReference type="Pfam" id="PF13439"/>
    </source>
</evidence>
<dbReference type="PANTHER" id="PTHR12526">
    <property type="entry name" value="GLYCOSYLTRANSFERASE"/>
    <property type="match status" value="1"/>
</dbReference>
<dbReference type="Proteomes" id="UP000184432">
    <property type="component" value="Unassembled WGS sequence"/>
</dbReference>
<keyword evidence="1" id="KW-0328">Glycosyltransferase</keyword>
<dbReference type="InterPro" id="IPR001296">
    <property type="entry name" value="Glyco_trans_1"/>
</dbReference>
<dbReference type="OrthoDB" id="1522162at2"/>
<feature type="domain" description="Glycosyl transferase family 1" evidence="3">
    <location>
        <begin position="175"/>
        <end position="341"/>
    </location>
</feature>
<evidence type="ECO:0000256" key="1">
    <source>
        <dbReference type="ARBA" id="ARBA00022676"/>
    </source>
</evidence>
<dbReference type="SUPFAM" id="SSF53756">
    <property type="entry name" value="UDP-Glycosyltransferase/glycogen phosphorylase"/>
    <property type="match status" value="1"/>
</dbReference>
<accession>A0A1M6K282</accession>
<keyword evidence="2 5" id="KW-0808">Transferase</keyword>
<organism evidence="5 6">
    <name type="scientific">Aquimarina spongiae</name>
    <dbReference type="NCBI Taxonomy" id="570521"/>
    <lineage>
        <taxon>Bacteria</taxon>
        <taxon>Pseudomonadati</taxon>
        <taxon>Bacteroidota</taxon>
        <taxon>Flavobacteriia</taxon>
        <taxon>Flavobacteriales</taxon>
        <taxon>Flavobacteriaceae</taxon>
        <taxon>Aquimarina</taxon>
    </lineage>
</organism>
<dbReference type="EMBL" id="FQYP01000010">
    <property type="protein sequence ID" value="SHJ53010.1"/>
    <property type="molecule type" value="Genomic_DNA"/>
</dbReference>
<protein>
    <submittedName>
        <fullName evidence="5">Glycosyltransferase involved in cell wall bisynthesis</fullName>
    </submittedName>
</protein>
<evidence type="ECO:0000313" key="5">
    <source>
        <dbReference type="EMBL" id="SHJ53010.1"/>
    </source>
</evidence>
<dbReference type="Pfam" id="PF00534">
    <property type="entry name" value="Glycos_transf_1"/>
    <property type="match status" value="1"/>
</dbReference>
<dbReference type="AlphaFoldDB" id="A0A1M6K282"/>
<reference evidence="6" key="1">
    <citation type="submission" date="2016-11" db="EMBL/GenBank/DDBJ databases">
        <authorList>
            <person name="Varghese N."/>
            <person name="Submissions S."/>
        </authorList>
    </citation>
    <scope>NUCLEOTIDE SEQUENCE [LARGE SCALE GENOMIC DNA]</scope>
    <source>
        <strain evidence="6">DSM 22623</strain>
    </source>
</reference>
<dbReference type="RefSeq" id="WP_073320400.1">
    <property type="nucleotide sequence ID" value="NZ_FQYP01000010.1"/>
</dbReference>
<dbReference type="Pfam" id="PF13439">
    <property type="entry name" value="Glyco_transf_4"/>
    <property type="match status" value="1"/>
</dbReference>
<dbReference type="GO" id="GO:0016757">
    <property type="term" value="F:glycosyltransferase activity"/>
    <property type="evidence" value="ECO:0007669"/>
    <property type="project" value="UniProtKB-KW"/>
</dbReference>
<keyword evidence="6" id="KW-1185">Reference proteome</keyword>
<evidence type="ECO:0000313" key="6">
    <source>
        <dbReference type="Proteomes" id="UP000184432"/>
    </source>
</evidence>
<name>A0A1M6K282_9FLAO</name>